<reference evidence="2 3" key="1">
    <citation type="submission" date="2019-05" db="EMBL/GenBank/DDBJ databases">
        <title>Another draft genome of Portunus trituberculatus and its Hox gene families provides insights of decapod evolution.</title>
        <authorList>
            <person name="Jeong J.-H."/>
            <person name="Song I."/>
            <person name="Kim S."/>
            <person name="Choi T."/>
            <person name="Kim D."/>
            <person name="Ryu S."/>
            <person name="Kim W."/>
        </authorList>
    </citation>
    <scope>NUCLEOTIDE SEQUENCE [LARGE SCALE GENOMIC DNA]</scope>
    <source>
        <tissue evidence="2">Muscle</tissue>
    </source>
</reference>
<sequence>MVAPRLADTPTDPCWPCAPPLRSPVTSTNPTLPSSDISLPPVLPPPPQAPREPRHPHYHLTSLIPSPSYYSPTHHPHHKHPPLHKHLTPLPAYFLNSLPLPALTSNTPSPNLLPSHHPHSCLLCPSSVRRRHTPCPQAPPDPQNFTPPSPPPPPPPPLHPGASLFRIKYHRCSVRYFSPVIQTRKL</sequence>
<organism evidence="2 3">
    <name type="scientific">Portunus trituberculatus</name>
    <name type="common">Swimming crab</name>
    <name type="synonym">Neptunus trituberculatus</name>
    <dbReference type="NCBI Taxonomy" id="210409"/>
    <lineage>
        <taxon>Eukaryota</taxon>
        <taxon>Metazoa</taxon>
        <taxon>Ecdysozoa</taxon>
        <taxon>Arthropoda</taxon>
        <taxon>Crustacea</taxon>
        <taxon>Multicrustacea</taxon>
        <taxon>Malacostraca</taxon>
        <taxon>Eumalacostraca</taxon>
        <taxon>Eucarida</taxon>
        <taxon>Decapoda</taxon>
        <taxon>Pleocyemata</taxon>
        <taxon>Brachyura</taxon>
        <taxon>Eubrachyura</taxon>
        <taxon>Portunoidea</taxon>
        <taxon>Portunidae</taxon>
        <taxon>Portuninae</taxon>
        <taxon>Portunus</taxon>
    </lineage>
</organism>
<comment type="caution">
    <text evidence="2">The sequence shown here is derived from an EMBL/GenBank/DDBJ whole genome shotgun (WGS) entry which is preliminary data.</text>
</comment>
<accession>A0A5B7FXF8</accession>
<evidence type="ECO:0000313" key="2">
    <source>
        <dbReference type="EMBL" id="MPC48994.1"/>
    </source>
</evidence>
<gene>
    <name evidence="2" type="ORF">E2C01_042781</name>
</gene>
<keyword evidence="3" id="KW-1185">Reference proteome</keyword>
<evidence type="ECO:0000313" key="3">
    <source>
        <dbReference type="Proteomes" id="UP000324222"/>
    </source>
</evidence>
<feature type="compositionally biased region" description="Pro residues" evidence="1">
    <location>
        <begin position="136"/>
        <end position="159"/>
    </location>
</feature>
<proteinExistence type="predicted"/>
<dbReference type="AlphaFoldDB" id="A0A5B7FXF8"/>
<evidence type="ECO:0000256" key="1">
    <source>
        <dbReference type="SAM" id="MobiDB-lite"/>
    </source>
</evidence>
<feature type="region of interest" description="Disordered" evidence="1">
    <location>
        <begin position="132"/>
        <end position="160"/>
    </location>
</feature>
<name>A0A5B7FXF8_PORTR</name>
<dbReference type="Proteomes" id="UP000324222">
    <property type="component" value="Unassembled WGS sequence"/>
</dbReference>
<protein>
    <submittedName>
        <fullName evidence="2">Uncharacterized protein</fullName>
    </submittedName>
</protein>
<feature type="compositionally biased region" description="Pro residues" evidence="1">
    <location>
        <begin position="41"/>
        <end position="50"/>
    </location>
</feature>
<feature type="region of interest" description="Disordered" evidence="1">
    <location>
        <begin position="1"/>
        <end position="55"/>
    </location>
</feature>
<dbReference type="EMBL" id="VSRR010008599">
    <property type="protein sequence ID" value="MPC48994.1"/>
    <property type="molecule type" value="Genomic_DNA"/>
</dbReference>